<feature type="compositionally biased region" description="Acidic residues" evidence="1">
    <location>
        <begin position="97"/>
        <end position="106"/>
    </location>
</feature>
<dbReference type="OMA" id="QSKGRFY"/>
<dbReference type="Proteomes" id="UP000008974">
    <property type="component" value="Unassembled WGS sequence"/>
</dbReference>
<dbReference type="VEuPathDB" id="GiardiaDB:GLP15_4538"/>
<accession>E1F3E6</accession>
<feature type="region of interest" description="Disordered" evidence="1">
    <location>
        <begin position="60"/>
        <end position="106"/>
    </location>
</feature>
<gene>
    <name evidence="2" type="ORF">GLP15_4538</name>
</gene>
<name>E1F3E6_GIAIA</name>
<comment type="caution">
    <text evidence="2">The sequence shown here is derived from an EMBL/GenBank/DDBJ whole genome shotgun (WGS) entry which is preliminary data.</text>
</comment>
<proteinExistence type="predicted"/>
<dbReference type="OrthoDB" id="10255338at2759"/>
<sequence>MTDRPSQEDLDELQREMDKKEAEAKKAGVPFNRAAALRRIAQSKGRFYDSAEFILKQGRGEAQPSAYFNKDITKETAGKPNPPAAGGSRFAAKAPQDDDENDDNDE</sequence>
<organism evidence="2 3">
    <name type="scientific">Giardia intestinalis (strain P15)</name>
    <name type="common">Giardia lamblia</name>
    <dbReference type="NCBI Taxonomy" id="658858"/>
    <lineage>
        <taxon>Eukaryota</taxon>
        <taxon>Metamonada</taxon>
        <taxon>Diplomonadida</taxon>
        <taxon>Hexamitidae</taxon>
        <taxon>Giardiinae</taxon>
        <taxon>Giardia</taxon>
    </lineage>
</organism>
<reference evidence="2 3" key="1">
    <citation type="journal article" date="2010" name="BMC Genomics">
        <title>Genome analysis and comparative genomics of a Giardia intestinalis assemblage E isolate.</title>
        <authorList>
            <person name="Jerlstrom-Hultqvist J."/>
            <person name="Franzen O."/>
            <person name="Ankarklev J."/>
            <person name="Xu F."/>
            <person name="Nohynkova E."/>
            <person name="Andersson J.O."/>
            <person name="Svard S.G."/>
            <person name="Andersson B."/>
        </authorList>
    </citation>
    <scope>NUCLEOTIDE SEQUENCE [LARGE SCALE GENOMIC DNA]</scope>
    <source>
        <strain evidence="2 3">P15</strain>
    </source>
</reference>
<evidence type="ECO:0000313" key="2">
    <source>
        <dbReference type="EMBL" id="EFO63027.1"/>
    </source>
</evidence>
<feature type="region of interest" description="Disordered" evidence="1">
    <location>
        <begin position="1"/>
        <end position="26"/>
    </location>
</feature>
<evidence type="ECO:0000256" key="1">
    <source>
        <dbReference type="SAM" id="MobiDB-lite"/>
    </source>
</evidence>
<evidence type="ECO:0000313" key="3">
    <source>
        <dbReference type="Proteomes" id="UP000008974"/>
    </source>
</evidence>
<protein>
    <submittedName>
        <fullName evidence="2">Uncharacterized protein</fullName>
    </submittedName>
</protein>
<dbReference type="EMBL" id="ACVC01000149">
    <property type="protein sequence ID" value="EFO63027.1"/>
    <property type="molecule type" value="Genomic_DNA"/>
</dbReference>
<dbReference type="AlphaFoldDB" id="E1F3E6"/>